<sequence length="296" mass="31023">MPQTIRIAALSLSLLLLGAGEVSVAGQPATGRLHVKVELEGSAREDFPNGIEWAALSTKRSMSLDLAMWMPEVGGGPLLTLGGVDPRNPSLPPGMAAIASAVEACGEDQACIAKTMMGIGKQLAADENALGSMEVDNTRYENWVADANGPCATGHASVVDLGDGNAISPPSPARRYHFERRGEASILSEGPGTESQDSLCPSMLSIDTKLGVASLRLPAAGILIPVALSGDAFTSEKRVQFIEGVHRIELFDQPAVAGTKTWGGETVLTDVGSVSHNSGQVVVPVRTRITWEFVRD</sequence>
<gene>
    <name evidence="1" type="ORF">FNA67_14250</name>
</gene>
<reference evidence="1 2" key="1">
    <citation type="journal article" date="2015" name="Int. J. Syst. Evol. Microbiol.">
        <title>Youhaiella tibetensis gen. nov., sp. nov., isolated from subsurface sediment.</title>
        <authorList>
            <person name="Wang Y.X."/>
            <person name="Huang F.Q."/>
            <person name="Nogi Y."/>
            <person name="Pang S.J."/>
            <person name="Wang P.K."/>
            <person name="Lv J."/>
        </authorList>
    </citation>
    <scope>NUCLEOTIDE SEQUENCE [LARGE SCALE GENOMIC DNA]</scope>
    <source>
        <strain evidence="2">fig4</strain>
    </source>
</reference>
<accession>A0A5B9DQE6</accession>
<dbReference type="AlphaFoldDB" id="A0A5B9DQE6"/>
<organism evidence="1 2">
    <name type="scientific">Paradevosia tibetensis</name>
    <dbReference type="NCBI Taxonomy" id="1447062"/>
    <lineage>
        <taxon>Bacteria</taxon>
        <taxon>Pseudomonadati</taxon>
        <taxon>Pseudomonadota</taxon>
        <taxon>Alphaproteobacteria</taxon>
        <taxon>Hyphomicrobiales</taxon>
        <taxon>Devosiaceae</taxon>
        <taxon>Paradevosia</taxon>
    </lineage>
</organism>
<dbReference type="RefSeq" id="WP_147656457.1">
    <property type="nucleotide sequence ID" value="NZ_BMFM01000001.1"/>
</dbReference>
<name>A0A5B9DQE6_9HYPH</name>
<dbReference type="Proteomes" id="UP000321062">
    <property type="component" value="Chromosome"/>
</dbReference>
<dbReference type="EMBL" id="CP041690">
    <property type="protein sequence ID" value="QEE21272.1"/>
    <property type="molecule type" value="Genomic_DNA"/>
</dbReference>
<evidence type="ECO:0000313" key="2">
    <source>
        <dbReference type="Proteomes" id="UP000321062"/>
    </source>
</evidence>
<keyword evidence="2" id="KW-1185">Reference proteome</keyword>
<evidence type="ECO:0000313" key="1">
    <source>
        <dbReference type="EMBL" id="QEE21272.1"/>
    </source>
</evidence>
<proteinExistence type="predicted"/>
<dbReference type="OrthoDB" id="8455966at2"/>
<dbReference type="KEGG" id="yti:FNA67_14250"/>
<protein>
    <submittedName>
        <fullName evidence="1">Uncharacterized protein</fullName>
    </submittedName>
</protein>